<dbReference type="RefSeq" id="WP_379960552.1">
    <property type="nucleotide sequence ID" value="NZ_JAUYVI010000008.1"/>
</dbReference>
<gene>
    <name evidence="5" type="ORF">Q8A70_24165</name>
</gene>
<evidence type="ECO:0000256" key="3">
    <source>
        <dbReference type="PIRNR" id="PIRNR005539"/>
    </source>
</evidence>
<keyword evidence="2 3" id="KW-0378">Hydrolase</keyword>
<dbReference type="SUPFAM" id="SSF53474">
    <property type="entry name" value="alpha/beta-Hydrolases"/>
    <property type="match status" value="1"/>
</dbReference>
<dbReference type="GO" id="GO:0016787">
    <property type="term" value="F:hydrolase activity"/>
    <property type="evidence" value="ECO:0007669"/>
    <property type="project" value="UniProtKB-KW"/>
</dbReference>
<reference evidence="6" key="1">
    <citation type="submission" date="2023-08" db="EMBL/GenBank/DDBJ databases">
        <title>Rhodospirillaceae gen. nov., a novel taxon isolated from the Yangtze River Yuezi River estuary sludge.</title>
        <authorList>
            <person name="Ruan L."/>
        </authorList>
    </citation>
    <scope>NUCLEOTIDE SEQUENCE [LARGE SCALE GENOMIC DNA]</scope>
    <source>
        <strain evidence="6">R-7</strain>
    </source>
</reference>
<comment type="caution">
    <text evidence="5">The sequence shown here is derived from an EMBL/GenBank/DDBJ whole genome shotgun (WGS) entry which is preliminary data.</text>
</comment>
<dbReference type="InterPro" id="IPR000073">
    <property type="entry name" value="AB_hydrolase_1"/>
</dbReference>
<evidence type="ECO:0000256" key="2">
    <source>
        <dbReference type="ARBA" id="ARBA00022801"/>
    </source>
</evidence>
<feature type="domain" description="AB hydrolase-1" evidence="4">
    <location>
        <begin position="36"/>
        <end position="283"/>
    </location>
</feature>
<dbReference type="Proteomes" id="UP001230156">
    <property type="component" value="Unassembled WGS sequence"/>
</dbReference>
<dbReference type="Pfam" id="PF00561">
    <property type="entry name" value="Abhydrolase_1"/>
    <property type="match status" value="1"/>
</dbReference>
<accession>A0ABU0YSW7</accession>
<proteinExistence type="inferred from homology"/>
<evidence type="ECO:0000259" key="4">
    <source>
        <dbReference type="Pfam" id="PF00561"/>
    </source>
</evidence>
<evidence type="ECO:0000313" key="5">
    <source>
        <dbReference type="EMBL" id="MDQ7250806.1"/>
    </source>
</evidence>
<dbReference type="PANTHER" id="PTHR43798">
    <property type="entry name" value="MONOACYLGLYCEROL LIPASE"/>
    <property type="match status" value="1"/>
</dbReference>
<dbReference type="PIRSF" id="PIRSF005539">
    <property type="entry name" value="Pept_S33_TRI_F1"/>
    <property type="match status" value="1"/>
</dbReference>
<protein>
    <submittedName>
        <fullName evidence="5">Proline iminopeptidase-family hydrolase</fullName>
    </submittedName>
</protein>
<dbReference type="EMBL" id="JAUYVI010000008">
    <property type="protein sequence ID" value="MDQ7250806.1"/>
    <property type="molecule type" value="Genomic_DNA"/>
</dbReference>
<dbReference type="InterPro" id="IPR002410">
    <property type="entry name" value="Peptidase_S33"/>
</dbReference>
<organism evidence="5 6">
    <name type="scientific">Dongia sedimenti</name>
    <dbReference type="NCBI Taxonomy" id="3064282"/>
    <lineage>
        <taxon>Bacteria</taxon>
        <taxon>Pseudomonadati</taxon>
        <taxon>Pseudomonadota</taxon>
        <taxon>Alphaproteobacteria</taxon>
        <taxon>Rhodospirillales</taxon>
        <taxon>Dongiaceae</taxon>
        <taxon>Dongia</taxon>
    </lineage>
</organism>
<dbReference type="InterPro" id="IPR005945">
    <property type="entry name" value="Pro_imino_pep"/>
</dbReference>
<dbReference type="InterPro" id="IPR050266">
    <property type="entry name" value="AB_hydrolase_sf"/>
</dbReference>
<name>A0ABU0YSW7_9PROT</name>
<dbReference type="NCBIfam" id="TIGR01250">
    <property type="entry name" value="pro_imino_pep_2"/>
    <property type="match status" value="1"/>
</dbReference>
<sequence>MNRTQTIPAPESSGFVETPEGRIWYRSNGDRHTDRPALVGIHGGPGVPHDYLLPLTALSGERRVILYDQLDVGKSDKPGDPKNWTVPRFVAEIDALRKALGLERIHLFGNSWGGTIAAEYAIGRPQGLASLTLSGPLLSTARWIADNDDYIRALSQEAQDALARSGGRGADHDPKVAMALAEYNRRHLCRADPWPDFLERAMNGTNTTVYNAMWGPTEFICTGTLQRYDCTGRLSHIQAPTLVICGQYDESAPSSCHDFSKMIPGAQLAVIPDASHLPFIERPDPFMVILRTFLKESE</sequence>
<evidence type="ECO:0000256" key="1">
    <source>
        <dbReference type="ARBA" id="ARBA00010088"/>
    </source>
</evidence>
<evidence type="ECO:0000313" key="6">
    <source>
        <dbReference type="Proteomes" id="UP001230156"/>
    </source>
</evidence>
<dbReference type="Gene3D" id="3.40.50.1820">
    <property type="entry name" value="alpha/beta hydrolase"/>
    <property type="match status" value="1"/>
</dbReference>
<dbReference type="InterPro" id="IPR029058">
    <property type="entry name" value="AB_hydrolase_fold"/>
</dbReference>
<dbReference type="PRINTS" id="PR00111">
    <property type="entry name" value="ABHYDROLASE"/>
</dbReference>
<keyword evidence="6" id="KW-1185">Reference proteome</keyword>
<comment type="similarity">
    <text evidence="1 3">Belongs to the peptidase S33 family.</text>
</comment>
<dbReference type="PANTHER" id="PTHR43798:SF33">
    <property type="entry name" value="HYDROLASE, PUTATIVE (AFU_ORTHOLOGUE AFUA_2G14860)-RELATED"/>
    <property type="match status" value="1"/>
</dbReference>
<dbReference type="PRINTS" id="PR00793">
    <property type="entry name" value="PROAMNOPTASE"/>
</dbReference>